<keyword evidence="3 10" id="KW-0328">Glycosyltransferase</keyword>
<proteinExistence type="inferred from homology"/>
<keyword evidence="6" id="KW-0735">Signal-anchor</keyword>
<dbReference type="AlphaFoldDB" id="A0A9P8W9D4"/>
<gene>
    <name evidence="12" type="ORF">B0T10DRAFT_479420</name>
</gene>
<evidence type="ECO:0000256" key="11">
    <source>
        <dbReference type="SAM" id="MobiDB-lite"/>
    </source>
</evidence>
<feature type="region of interest" description="Disordered" evidence="11">
    <location>
        <begin position="1"/>
        <end position="21"/>
    </location>
</feature>
<keyword evidence="13" id="KW-1185">Reference proteome</keyword>
<dbReference type="Proteomes" id="UP000777438">
    <property type="component" value="Unassembled WGS sequence"/>
</dbReference>
<dbReference type="EC" id="2.4.1.-" evidence="10"/>
<evidence type="ECO:0000313" key="12">
    <source>
        <dbReference type="EMBL" id="KAH6894060.1"/>
    </source>
</evidence>
<evidence type="ECO:0000256" key="4">
    <source>
        <dbReference type="ARBA" id="ARBA00022679"/>
    </source>
</evidence>
<keyword evidence="5" id="KW-0812">Transmembrane</keyword>
<evidence type="ECO:0000256" key="7">
    <source>
        <dbReference type="ARBA" id="ARBA00022989"/>
    </source>
</evidence>
<comment type="similarity">
    <text evidence="2 10">Belongs to the glycosyltransferase 31 family.</text>
</comment>
<dbReference type="EMBL" id="JAGPYM010000005">
    <property type="protein sequence ID" value="KAH6894060.1"/>
    <property type="molecule type" value="Genomic_DNA"/>
</dbReference>
<protein>
    <recommendedName>
        <fullName evidence="10">Hexosyltransferase</fullName>
        <ecNumber evidence="10">2.4.1.-</ecNumber>
    </recommendedName>
</protein>
<evidence type="ECO:0000256" key="2">
    <source>
        <dbReference type="ARBA" id="ARBA00008661"/>
    </source>
</evidence>
<evidence type="ECO:0000256" key="10">
    <source>
        <dbReference type="RuleBase" id="RU363063"/>
    </source>
</evidence>
<evidence type="ECO:0000256" key="6">
    <source>
        <dbReference type="ARBA" id="ARBA00022968"/>
    </source>
</evidence>
<dbReference type="PANTHER" id="PTHR11214">
    <property type="entry name" value="BETA-1,3-N-ACETYLGLUCOSAMINYLTRANSFERASE"/>
    <property type="match status" value="1"/>
</dbReference>
<keyword evidence="8 10" id="KW-0333">Golgi apparatus</keyword>
<evidence type="ECO:0000256" key="3">
    <source>
        <dbReference type="ARBA" id="ARBA00022676"/>
    </source>
</evidence>
<evidence type="ECO:0000256" key="8">
    <source>
        <dbReference type="ARBA" id="ARBA00023034"/>
    </source>
</evidence>
<evidence type="ECO:0000256" key="9">
    <source>
        <dbReference type="ARBA" id="ARBA00023136"/>
    </source>
</evidence>
<accession>A0A9P8W9D4</accession>
<dbReference type="OrthoDB" id="2139606at2759"/>
<dbReference type="Pfam" id="PF01762">
    <property type="entry name" value="Galactosyl_T"/>
    <property type="match status" value="1"/>
</dbReference>
<dbReference type="GO" id="GO:0000139">
    <property type="term" value="C:Golgi membrane"/>
    <property type="evidence" value="ECO:0007669"/>
    <property type="project" value="UniProtKB-SubCell"/>
</dbReference>
<evidence type="ECO:0000256" key="5">
    <source>
        <dbReference type="ARBA" id="ARBA00022692"/>
    </source>
</evidence>
<evidence type="ECO:0000256" key="1">
    <source>
        <dbReference type="ARBA" id="ARBA00004323"/>
    </source>
</evidence>
<comment type="caution">
    <text evidence="12">The sequence shown here is derived from an EMBL/GenBank/DDBJ whole genome shotgun (WGS) entry which is preliminary data.</text>
</comment>
<keyword evidence="9" id="KW-0472">Membrane</keyword>
<feature type="compositionally biased region" description="Polar residues" evidence="11">
    <location>
        <begin position="75"/>
        <end position="94"/>
    </location>
</feature>
<name>A0A9P8W9D4_9HYPO</name>
<keyword evidence="7" id="KW-1133">Transmembrane helix</keyword>
<dbReference type="InterPro" id="IPR002659">
    <property type="entry name" value="Glyco_trans_31"/>
</dbReference>
<feature type="compositionally biased region" description="Low complexity" evidence="11">
    <location>
        <begin position="10"/>
        <end position="21"/>
    </location>
</feature>
<keyword evidence="4" id="KW-0808">Transferase</keyword>
<feature type="region of interest" description="Disordered" evidence="11">
    <location>
        <begin position="72"/>
        <end position="94"/>
    </location>
</feature>
<dbReference type="GO" id="GO:0016758">
    <property type="term" value="F:hexosyltransferase activity"/>
    <property type="evidence" value="ECO:0007669"/>
    <property type="project" value="InterPro"/>
</dbReference>
<sequence length="430" mass="49428">MGAPQVFDASSSYPSPAQSSWPSTITRKLIRALIACVAIHFILSRLYYANSHLDQSLPEASESQIVAQDEVVPEPQSTLYPPQQFPDSSTNTLANSQHNGDVWRPWLVAVTCTAADAERRAMIRASWMKLFRDVPFDGRFVLADPGPYIESVAEENKTFGDLIVLDHVRERDLVANEVKALELFEWLVDHRIRYTFVTKIETDVWLNARRFWDKFLEPRISNETGQIKANARRTVIGELAYSISQHFAFPHEAMYTVSWDTLEWLVRLHDAYPVVTWNDRAVTALMLKGKERSQFVNFRPTEKFAYEDADSRRDGTAWARERTHPESPRHALGNTEAIVVDGLKTTEDWFKVAVSFDEKGMKERPPRLDPDPIPPFSLRWSDFWYMLGMPGRYESRFRQIPDSIWSFEDGDWICGGIWNLGKTKAGYVDA</sequence>
<comment type="subcellular location">
    <subcellularLocation>
        <location evidence="1 10">Golgi apparatus membrane</location>
        <topology evidence="1 10">Single-pass type II membrane protein</topology>
    </subcellularLocation>
</comment>
<evidence type="ECO:0000313" key="13">
    <source>
        <dbReference type="Proteomes" id="UP000777438"/>
    </source>
</evidence>
<reference evidence="12 13" key="1">
    <citation type="journal article" date="2021" name="Nat. Commun.">
        <title>Genetic determinants of endophytism in the Arabidopsis root mycobiome.</title>
        <authorList>
            <person name="Mesny F."/>
            <person name="Miyauchi S."/>
            <person name="Thiergart T."/>
            <person name="Pickel B."/>
            <person name="Atanasova L."/>
            <person name="Karlsson M."/>
            <person name="Huettel B."/>
            <person name="Barry K.W."/>
            <person name="Haridas S."/>
            <person name="Chen C."/>
            <person name="Bauer D."/>
            <person name="Andreopoulos W."/>
            <person name="Pangilinan J."/>
            <person name="LaButti K."/>
            <person name="Riley R."/>
            <person name="Lipzen A."/>
            <person name="Clum A."/>
            <person name="Drula E."/>
            <person name="Henrissat B."/>
            <person name="Kohler A."/>
            <person name="Grigoriev I.V."/>
            <person name="Martin F.M."/>
            <person name="Hacquard S."/>
        </authorList>
    </citation>
    <scope>NUCLEOTIDE SEQUENCE [LARGE SCALE GENOMIC DNA]</scope>
    <source>
        <strain evidence="12 13">MPI-CAGE-CH-0241</strain>
    </source>
</reference>
<organism evidence="12 13">
    <name type="scientific">Thelonectria olida</name>
    <dbReference type="NCBI Taxonomy" id="1576542"/>
    <lineage>
        <taxon>Eukaryota</taxon>
        <taxon>Fungi</taxon>
        <taxon>Dikarya</taxon>
        <taxon>Ascomycota</taxon>
        <taxon>Pezizomycotina</taxon>
        <taxon>Sordariomycetes</taxon>
        <taxon>Hypocreomycetidae</taxon>
        <taxon>Hypocreales</taxon>
        <taxon>Nectriaceae</taxon>
        <taxon>Thelonectria</taxon>
    </lineage>
</organism>